<dbReference type="EMBL" id="LAZR01007121">
    <property type="protein sequence ID" value="KKM87299.1"/>
    <property type="molecule type" value="Genomic_DNA"/>
</dbReference>
<evidence type="ECO:0000313" key="1">
    <source>
        <dbReference type="EMBL" id="KKM87299.1"/>
    </source>
</evidence>
<protein>
    <submittedName>
        <fullName evidence="1">Uncharacterized protein</fullName>
    </submittedName>
</protein>
<organism evidence="1">
    <name type="scientific">marine sediment metagenome</name>
    <dbReference type="NCBI Taxonomy" id="412755"/>
    <lineage>
        <taxon>unclassified sequences</taxon>
        <taxon>metagenomes</taxon>
        <taxon>ecological metagenomes</taxon>
    </lineage>
</organism>
<gene>
    <name evidence="1" type="ORF">LCGC14_1270300</name>
</gene>
<proteinExistence type="predicted"/>
<dbReference type="AlphaFoldDB" id="A0A0F9KYB9"/>
<name>A0A0F9KYB9_9ZZZZ</name>
<sequence length="66" mass="7195">MIAEGTAQPCIHGKYERITWTAAWRGDIPMMICSKGNAHGLLSPQLGIFEAVDAFYKLGKSEATPD</sequence>
<comment type="caution">
    <text evidence="1">The sequence shown here is derived from an EMBL/GenBank/DDBJ whole genome shotgun (WGS) entry which is preliminary data.</text>
</comment>
<reference evidence="1" key="1">
    <citation type="journal article" date="2015" name="Nature">
        <title>Complex archaea that bridge the gap between prokaryotes and eukaryotes.</title>
        <authorList>
            <person name="Spang A."/>
            <person name="Saw J.H."/>
            <person name="Jorgensen S.L."/>
            <person name="Zaremba-Niedzwiedzka K."/>
            <person name="Martijn J."/>
            <person name="Lind A.E."/>
            <person name="van Eijk R."/>
            <person name="Schleper C."/>
            <person name="Guy L."/>
            <person name="Ettema T.J."/>
        </authorList>
    </citation>
    <scope>NUCLEOTIDE SEQUENCE</scope>
</reference>
<accession>A0A0F9KYB9</accession>